<sequence>MKILGFTCTNVVRQNRKLPSTPQTRHQTTKRHRTAVRVRPPKICKKNSSIFIFFCFIPKIINFYHIFPPAAGLHPKYNQRKPKNNRNRRDQRPTNIETRNIQKINTLTPGIYRESPAPQSHPG</sequence>
<dbReference type="Proteomes" id="UP000824782">
    <property type="component" value="Unassembled WGS sequence"/>
</dbReference>
<dbReference type="EMBL" id="WNYA01002538">
    <property type="protein sequence ID" value="KAG8544125.1"/>
    <property type="molecule type" value="Genomic_DNA"/>
</dbReference>
<evidence type="ECO:0000256" key="2">
    <source>
        <dbReference type="SAM" id="Phobius"/>
    </source>
</evidence>
<proteinExistence type="predicted"/>
<feature type="region of interest" description="Disordered" evidence="1">
    <location>
        <begin position="72"/>
        <end position="123"/>
    </location>
</feature>
<keyword evidence="2" id="KW-0812">Transmembrane</keyword>
<feature type="compositionally biased region" description="Polar residues" evidence="1">
    <location>
        <begin position="94"/>
        <end position="108"/>
    </location>
</feature>
<evidence type="ECO:0000313" key="3">
    <source>
        <dbReference type="EMBL" id="KAG8544125.1"/>
    </source>
</evidence>
<dbReference type="AlphaFoldDB" id="A0AAV6ZA58"/>
<keyword evidence="4" id="KW-1185">Reference proteome</keyword>
<name>A0AAV6ZA58_ENGPU</name>
<evidence type="ECO:0000256" key="1">
    <source>
        <dbReference type="SAM" id="MobiDB-lite"/>
    </source>
</evidence>
<feature type="transmembrane region" description="Helical" evidence="2">
    <location>
        <begin position="49"/>
        <end position="67"/>
    </location>
</feature>
<comment type="caution">
    <text evidence="3">The sequence shown here is derived from an EMBL/GenBank/DDBJ whole genome shotgun (WGS) entry which is preliminary data.</text>
</comment>
<evidence type="ECO:0000313" key="4">
    <source>
        <dbReference type="Proteomes" id="UP000824782"/>
    </source>
</evidence>
<keyword evidence="2" id="KW-1133">Transmembrane helix</keyword>
<organism evidence="3 4">
    <name type="scientific">Engystomops pustulosus</name>
    <name type="common">Tungara frog</name>
    <name type="synonym">Physalaemus pustulosus</name>
    <dbReference type="NCBI Taxonomy" id="76066"/>
    <lineage>
        <taxon>Eukaryota</taxon>
        <taxon>Metazoa</taxon>
        <taxon>Chordata</taxon>
        <taxon>Craniata</taxon>
        <taxon>Vertebrata</taxon>
        <taxon>Euteleostomi</taxon>
        <taxon>Amphibia</taxon>
        <taxon>Batrachia</taxon>
        <taxon>Anura</taxon>
        <taxon>Neobatrachia</taxon>
        <taxon>Hyloidea</taxon>
        <taxon>Leptodactylidae</taxon>
        <taxon>Leiuperinae</taxon>
        <taxon>Engystomops</taxon>
    </lineage>
</organism>
<reference evidence="3" key="1">
    <citation type="thesis" date="2020" institute="ProQuest LLC" country="789 East Eisenhower Parkway, Ann Arbor, MI, USA">
        <title>Comparative Genomics and Chromosome Evolution.</title>
        <authorList>
            <person name="Mudd A.B."/>
        </authorList>
    </citation>
    <scope>NUCLEOTIDE SEQUENCE</scope>
    <source>
        <strain evidence="3">237g6f4</strain>
        <tissue evidence="3">Blood</tissue>
    </source>
</reference>
<accession>A0AAV6ZA58</accession>
<protein>
    <submittedName>
        <fullName evidence="3">Uncharacterized protein</fullName>
    </submittedName>
</protein>
<gene>
    <name evidence="3" type="ORF">GDO81_023037</name>
</gene>
<feature type="compositionally biased region" description="Basic residues" evidence="1">
    <location>
        <begin position="77"/>
        <end position="86"/>
    </location>
</feature>
<keyword evidence="2" id="KW-0472">Membrane</keyword>